<reference evidence="1 2" key="1">
    <citation type="submission" date="2018-08" db="EMBL/GenBank/DDBJ databases">
        <title>Sequencing the genomes of 1000 actinobacteria strains.</title>
        <authorList>
            <person name="Klenk H.-P."/>
        </authorList>
    </citation>
    <scope>NUCLEOTIDE SEQUENCE [LARGE SCALE GENOMIC DNA]</scope>
    <source>
        <strain evidence="1 2">DSM 43927</strain>
    </source>
</reference>
<dbReference type="AlphaFoldDB" id="A0A3D9SX89"/>
<dbReference type="RefSeq" id="WP_116025711.1">
    <property type="nucleotide sequence ID" value="NZ_QTTT01000001.1"/>
</dbReference>
<protein>
    <submittedName>
        <fullName evidence="1">Uncharacterized protein</fullName>
    </submittedName>
</protein>
<proteinExistence type="predicted"/>
<organism evidence="1 2">
    <name type="scientific">Thermomonospora umbrina</name>
    <dbReference type="NCBI Taxonomy" id="111806"/>
    <lineage>
        <taxon>Bacteria</taxon>
        <taxon>Bacillati</taxon>
        <taxon>Actinomycetota</taxon>
        <taxon>Actinomycetes</taxon>
        <taxon>Streptosporangiales</taxon>
        <taxon>Thermomonosporaceae</taxon>
        <taxon>Thermomonospora</taxon>
    </lineage>
</organism>
<name>A0A3D9SX89_9ACTN</name>
<evidence type="ECO:0000313" key="2">
    <source>
        <dbReference type="Proteomes" id="UP000256661"/>
    </source>
</evidence>
<sequence>MGAAAQHAARWYRPGTAWVTLNADTTLAGTDPDDVGPTTPHGRLTHPVPVGVLVHEAGRPHLLMEPTLTWPLDRREYP</sequence>
<comment type="caution">
    <text evidence="1">The sequence shown here is derived from an EMBL/GenBank/DDBJ whole genome shotgun (WGS) entry which is preliminary data.</text>
</comment>
<accession>A0A3D9SX89</accession>
<evidence type="ECO:0000313" key="1">
    <source>
        <dbReference type="EMBL" id="REF00573.1"/>
    </source>
</evidence>
<dbReference type="EMBL" id="QTTT01000001">
    <property type="protein sequence ID" value="REF00573.1"/>
    <property type="molecule type" value="Genomic_DNA"/>
</dbReference>
<dbReference type="Proteomes" id="UP000256661">
    <property type="component" value="Unassembled WGS sequence"/>
</dbReference>
<keyword evidence="2" id="KW-1185">Reference proteome</keyword>
<dbReference type="OrthoDB" id="4025922at2"/>
<gene>
    <name evidence="1" type="ORF">DFJ69_6123</name>
</gene>